<dbReference type="PANTHER" id="PTHR12277:SF81">
    <property type="entry name" value="PROTEIN ABHD13"/>
    <property type="match status" value="1"/>
</dbReference>
<comment type="caution">
    <text evidence="1">The sequence shown here is derived from an EMBL/GenBank/DDBJ whole genome shotgun (WGS) entry which is preliminary data.</text>
</comment>
<dbReference type="SUPFAM" id="SSF53474">
    <property type="entry name" value="alpha/beta-Hydrolases"/>
    <property type="match status" value="1"/>
</dbReference>
<dbReference type="InterPro" id="IPR029058">
    <property type="entry name" value="AB_hydrolase_fold"/>
</dbReference>
<dbReference type="Gene3D" id="3.40.50.1820">
    <property type="entry name" value="alpha/beta hydrolase"/>
    <property type="match status" value="1"/>
</dbReference>
<evidence type="ECO:0000313" key="2">
    <source>
        <dbReference type="Proteomes" id="UP001295740"/>
    </source>
</evidence>
<dbReference type="PANTHER" id="PTHR12277">
    <property type="entry name" value="ALPHA/BETA HYDROLASE DOMAIN-CONTAINING PROTEIN"/>
    <property type="match status" value="1"/>
</dbReference>
<organism evidence="1 2">
    <name type="scientific">Anthostomella pinea</name>
    <dbReference type="NCBI Taxonomy" id="933095"/>
    <lineage>
        <taxon>Eukaryota</taxon>
        <taxon>Fungi</taxon>
        <taxon>Dikarya</taxon>
        <taxon>Ascomycota</taxon>
        <taxon>Pezizomycotina</taxon>
        <taxon>Sordariomycetes</taxon>
        <taxon>Xylariomycetidae</taxon>
        <taxon>Xylariales</taxon>
        <taxon>Xylariaceae</taxon>
        <taxon>Anthostomella</taxon>
    </lineage>
</organism>
<sequence length="160" mass="17511">MNKTRVSHFPPAKPPPLHDKIHAEVAFDYGGFGLLNGSPTEEGLLIKNAQAVFQRATEVVGIPPERIVVFGQSMGLGVALSLVRELALQEASVAGLVISGSFPDVPTMLAEYRTIFGLRVLGPFARFPSLLALVAKAMRNKWPNRDRLVDIVQQSPRYHI</sequence>
<proteinExistence type="predicted"/>
<accession>A0AAI8YER7</accession>
<reference evidence="1" key="1">
    <citation type="submission" date="2023-10" db="EMBL/GenBank/DDBJ databases">
        <authorList>
            <person name="Hackl T."/>
        </authorList>
    </citation>
    <scope>NUCLEOTIDE SEQUENCE</scope>
</reference>
<gene>
    <name evidence="1" type="ORF">KHLLAP_LOCUS2386</name>
</gene>
<dbReference type="AlphaFoldDB" id="A0AAI8YER7"/>
<dbReference type="EMBL" id="CAUWAG010000003">
    <property type="protein sequence ID" value="CAJ2501918.1"/>
    <property type="molecule type" value="Genomic_DNA"/>
</dbReference>
<keyword evidence="2" id="KW-1185">Reference proteome</keyword>
<protein>
    <submittedName>
        <fullName evidence="1">Uu.00g047710.m01.CDS01</fullName>
    </submittedName>
</protein>
<dbReference type="Proteomes" id="UP001295740">
    <property type="component" value="Unassembled WGS sequence"/>
</dbReference>
<name>A0AAI8YER7_9PEZI</name>
<evidence type="ECO:0000313" key="1">
    <source>
        <dbReference type="EMBL" id="CAJ2501918.1"/>
    </source>
</evidence>